<evidence type="ECO:0000256" key="1">
    <source>
        <dbReference type="SAM" id="MobiDB-lite"/>
    </source>
</evidence>
<organism evidence="2 3">
    <name type="scientific">Lepraria neglecta</name>
    <dbReference type="NCBI Taxonomy" id="209136"/>
    <lineage>
        <taxon>Eukaryota</taxon>
        <taxon>Fungi</taxon>
        <taxon>Dikarya</taxon>
        <taxon>Ascomycota</taxon>
        <taxon>Pezizomycotina</taxon>
        <taxon>Lecanoromycetes</taxon>
        <taxon>OSLEUM clade</taxon>
        <taxon>Lecanoromycetidae</taxon>
        <taxon>Lecanorales</taxon>
        <taxon>Lecanorineae</taxon>
        <taxon>Stereocaulaceae</taxon>
        <taxon>Lepraria</taxon>
    </lineage>
</organism>
<name>A0AAE0DI72_9LECA</name>
<proteinExistence type="predicted"/>
<keyword evidence="3" id="KW-1185">Reference proteome</keyword>
<evidence type="ECO:0000313" key="3">
    <source>
        <dbReference type="Proteomes" id="UP001276659"/>
    </source>
</evidence>
<dbReference type="Proteomes" id="UP001276659">
    <property type="component" value="Unassembled WGS sequence"/>
</dbReference>
<protein>
    <submittedName>
        <fullName evidence="2">Uncharacterized protein</fullName>
    </submittedName>
</protein>
<evidence type="ECO:0000313" key="2">
    <source>
        <dbReference type="EMBL" id="KAK3171222.1"/>
    </source>
</evidence>
<comment type="caution">
    <text evidence="2">The sequence shown here is derived from an EMBL/GenBank/DDBJ whole genome shotgun (WGS) entry which is preliminary data.</text>
</comment>
<dbReference type="AlphaFoldDB" id="A0AAE0DI72"/>
<feature type="compositionally biased region" description="Polar residues" evidence="1">
    <location>
        <begin position="35"/>
        <end position="46"/>
    </location>
</feature>
<reference evidence="2" key="1">
    <citation type="submission" date="2022-11" db="EMBL/GenBank/DDBJ databases">
        <title>Chromosomal genome sequence assembly and mating type (MAT) locus characterization of the leprose asexual lichenized fungus Lepraria neglecta (Nyl.) Erichsen.</title>
        <authorList>
            <person name="Allen J.L."/>
            <person name="Pfeffer B."/>
        </authorList>
    </citation>
    <scope>NUCLEOTIDE SEQUENCE</scope>
    <source>
        <strain evidence="2">Allen 5258</strain>
    </source>
</reference>
<gene>
    <name evidence="2" type="ORF">OEA41_003306</name>
</gene>
<feature type="region of interest" description="Disordered" evidence="1">
    <location>
        <begin position="1"/>
        <end position="130"/>
    </location>
</feature>
<accession>A0AAE0DI72</accession>
<dbReference type="EMBL" id="JASNWA010000008">
    <property type="protein sequence ID" value="KAK3171222.1"/>
    <property type="molecule type" value="Genomic_DNA"/>
</dbReference>
<sequence>MPKRRSHTGESKQNEPVVAARPVRKKVATEKVTANLAQAPTPNRRSASVPPTPGRLKLNMGAPPTPSLKLNIGPPARPLPKPKRDVPKAKSNKKKAGTKKSVYTAPEPLLQEKLAGSEEEEKEEGAEPEK</sequence>